<keyword evidence="5" id="KW-1185">Reference proteome</keyword>
<dbReference type="KEGG" id="cme:CYME_CMJ205C"/>
<dbReference type="SUPFAM" id="SSF110836">
    <property type="entry name" value="Hypothetical protein SAV1430"/>
    <property type="match status" value="1"/>
</dbReference>
<organism evidence="4 5">
    <name type="scientific">Cyanidioschyzon merolae (strain NIES-3377 / 10D)</name>
    <name type="common">Unicellular red alga</name>
    <dbReference type="NCBI Taxonomy" id="280699"/>
    <lineage>
        <taxon>Eukaryota</taxon>
        <taxon>Rhodophyta</taxon>
        <taxon>Bangiophyceae</taxon>
        <taxon>Cyanidiales</taxon>
        <taxon>Cyanidiaceae</taxon>
        <taxon>Cyanidioschyzon</taxon>
    </lineage>
</organism>
<dbReference type="GO" id="GO:0016226">
    <property type="term" value="P:iron-sulfur cluster assembly"/>
    <property type="evidence" value="ECO:0007669"/>
    <property type="project" value="InterPro"/>
</dbReference>
<dbReference type="InterPro" id="IPR001075">
    <property type="entry name" value="NIF_FeS_clus_asmbl_NifU_C"/>
</dbReference>
<dbReference type="FunFam" id="3.30.300.130:FF:000001">
    <property type="entry name" value="NFU1 iron-sulfur cluster scaffold"/>
    <property type="match status" value="1"/>
</dbReference>
<dbReference type="eggNOG" id="KOG2358">
    <property type="taxonomic scope" value="Eukaryota"/>
</dbReference>
<dbReference type="OrthoDB" id="565552at2759"/>
<dbReference type="RefSeq" id="XP_005534929.1">
    <property type="nucleotide sequence ID" value="XM_005534872.1"/>
</dbReference>
<dbReference type="GO" id="GO:0051536">
    <property type="term" value="F:iron-sulfur cluster binding"/>
    <property type="evidence" value="ECO:0007669"/>
    <property type="project" value="InterPro"/>
</dbReference>
<dbReference type="Gene3D" id="3.30.1370.70">
    <property type="entry name" value="Scaffold protein Nfu/NifU, N-terminal domain"/>
    <property type="match status" value="1"/>
</dbReference>
<reference evidence="4 5" key="2">
    <citation type="journal article" date="2007" name="BMC Biol.">
        <title>A 100%-complete sequence reveals unusually simple genomic features in the hot-spring red alga Cyanidioschyzon merolae.</title>
        <authorList>
            <person name="Nozaki H."/>
            <person name="Takano H."/>
            <person name="Misumi O."/>
            <person name="Terasawa K."/>
            <person name="Matsuzaki M."/>
            <person name="Maruyama S."/>
            <person name="Nishida K."/>
            <person name="Yagisawa F."/>
            <person name="Yoshida Y."/>
            <person name="Fujiwara T."/>
            <person name="Takio S."/>
            <person name="Tamura K."/>
            <person name="Chung S.J."/>
            <person name="Nakamura S."/>
            <person name="Kuroiwa H."/>
            <person name="Tanaka K."/>
            <person name="Sato N."/>
            <person name="Kuroiwa T."/>
        </authorList>
    </citation>
    <scope>NUCLEOTIDE SEQUENCE [LARGE SCALE GENOMIC DNA]</scope>
    <source>
        <strain evidence="4 5">10D</strain>
    </source>
</reference>
<dbReference type="GeneID" id="16993938"/>
<evidence type="ECO:0000259" key="3">
    <source>
        <dbReference type="SMART" id="SM00932"/>
    </source>
</evidence>
<dbReference type="Gramene" id="CMJ205CT">
    <property type="protein sequence ID" value="CMJ205CT"/>
    <property type="gene ID" value="CMJ205C"/>
</dbReference>
<proteinExistence type="inferred from homology"/>
<dbReference type="HOGENOM" id="CLU_060555_0_2_1"/>
<evidence type="ECO:0000256" key="2">
    <source>
        <dbReference type="SAM" id="Coils"/>
    </source>
</evidence>
<dbReference type="InterPro" id="IPR014824">
    <property type="entry name" value="Nfu/NifU_N"/>
</dbReference>
<dbReference type="Pfam" id="PF01106">
    <property type="entry name" value="NifU"/>
    <property type="match status" value="1"/>
</dbReference>
<sequence length="305" mass="34146">MQRVRLLWPLVRRVHQREAQLASLRALHRMQPEALRQVRSLTSLGQLGHQKMKGSARRDSIAGLWKGPLRSVLQRRTLFIQTAATPNPNSVKFLPGSVVIENEGTYDFPTPQAARASPLADKLFQIDGVVGVMFGPDFITVTKREDIEWNVLRPEIFSVIMDFYMSGQPLFMDASTGSADAPGLNEDTRILDADPEHVAMIKELIETRIRPAVAEDGGSVLYRGFEEATGTVLLELQGACSSCASSSVTLKNGVENMLRHYVPEVKAVREVKNAEREMMEAESNRMLHELERRFAQQHDATPAKR</sequence>
<dbReference type="EMBL" id="AP006492">
    <property type="protein sequence ID" value="BAM80322.1"/>
    <property type="molecule type" value="Genomic_DNA"/>
</dbReference>
<dbReference type="Gene3D" id="3.30.300.130">
    <property type="entry name" value="Fe-S cluster assembly (FSCA)"/>
    <property type="match status" value="1"/>
</dbReference>
<dbReference type="InterPro" id="IPR036498">
    <property type="entry name" value="Nfu/NifU_N_sf"/>
</dbReference>
<dbReference type="Pfam" id="PF08712">
    <property type="entry name" value="Nfu_N"/>
    <property type="match status" value="1"/>
</dbReference>
<comment type="similarity">
    <text evidence="1">Belongs to the NifU family.</text>
</comment>
<reference evidence="4 5" key="1">
    <citation type="journal article" date="2004" name="Nature">
        <title>Genome sequence of the ultrasmall unicellular red alga Cyanidioschyzon merolae 10D.</title>
        <authorList>
            <person name="Matsuzaki M."/>
            <person name="Misumi O."/>
            <person name="Shin-i T."/>
            <person name="Maruyama S."/>
            <person name="Takahara M."/>
            <person name="Miyagishima S."/>
            <person name="Mori T."/>
            <person name="Nishida K."/>
            <person name="Yagisawa F."/>
            <person name="Nishida K."/>
            <person name="Yoshida Y."/>
            <person name="Nishimura Y."/>
            <person name="Nakao S."/>
            <person name="Kobayashi T."/>
            <person name="Momoyama Y."/>
            <person name="Higashiyama T."/>
            <person name="Minoda A."/>
            <person name="Sano M."/>
            <person name="Nomoto H."/>
            <person name="Oishi K."/>
            <person name="Hayashi H."/>
            <person name="Ohta F."/>
            <person name="Nishizaka S."/>
            <person name="Haga S."/>
            <person name="Miura S."/>
            <person name="Morishita T."/>
            <person name="Kabeya Y."/>
            <person name="Terasawa K."/>
            <person name="Suzuki Y."/>
            <person name="Ishii Y."/>
            <person name="Asakawa S."/>
            <person name="Takano H."/>
            <person name="Ohta N."/>
            <person name="Kuroiwa H."/>
            <person name="Tanaka K."/>
            <person name="Shimizu N."/>
            <person name="Sugano S."/>
            <person name="Sato N."/>
            <person name="Nozaki H."/>
            <person name="Ogasawara N."/>
            <person name="Kohara Y."/>
            <person name="Kuroiwa T."/>
        </authorList>
    </citation>
    <scope>NUCLEOTIDE SEQUENCE [LARGE SCALE GENOMIC DNA]</scope>
    <source>
        <strain evidence="4 5">10D</strain>
    </source>
</reference>
<dbReference type="AlphaFoldDB" id="M1VCL9"/>
<keyword evidence="2" id="KW-0175">Coiled coil</keyword>
<feature type="coiled-coil region" evidence="2">
    <location>
        <begin position="264"/>
        <end position="291"/>
    </location>
</feature>
<dbReference type="InterPro" id="IPR034904">
    <property type="entry name" value="FSCA_dom_sf"/>
</dbReference>
<evidence type="ECO:0000256" key="1">
    <source>
        <dbReference type="ARBA" id="ARBA00006420"/>
    </source>
</evidence>
<dbReference type="STRING" id="280699.M1VCL9"/>
<dbReference type="PANTHER" id="PTHR11178">
    <property type="entry name" value="IRON-SULFUR CLUSTER SCAFFOLD PROTEIN NFU-RELATED"/>
    <property type="match status" value="1"/>
</dbReference>
<dbReference type="Proteomes" id="UP000007014">
    <property type="component" value="Chromosome 10"/>
</dbReference>
<dbReference type="SMART" id="SM00932">
    <property type="entry name" value="Nfu_N"/>
    <property type="match status" value="1"/>
</dbReference>
<dbReference type="OMA" id="AIMEHYM"/>
<gene>
    <name evidence="4" type="ORF">CYME_CMJ205C</name>
</gene>
<dbReference type="SUPFAM" id="SSF117916">
    <property type="entry name" value="Fe-S cluster assembly (FSCA) domain-like"/>
    <property type="match status" value="1"/>
</dbReference>
<accession>M1VCL9</accession>
<protein>
    <submittedName>
        <fullName evidence="4">Probable iron-sulfur cluster scaffold protein</fullName>
    </submittedName>
</protein>
<dbReference type="PANTHER" id="PTHR11178:SF1">
    <property type="entry name" value="NFU1 IRON-SULFUR CLUSTER SCAFFOLD HOMOLOG, MITOCHONDRIAL"/>
    <property type="match status" value="1"/>
</dbReference>
<dbReference type="FunFam" id="3.30.1370.70:FF:000001">
    <property type="entry name" value="NifU-like protein 4, mitochondrial"/>
    <property type="match status" value="1"/>
</dbReference>
<evidence type="ECO:0000313" key="5">
    <source>
        <dbReference type="Proteomes" id="UP000007014"/>
    </source>
</evidence>
<name>M1VCL9_CYAM1</name>
<feature type="domain" description="Scaffold protein Nfu/NifU N-terminal" evidence="3">
    <location>
        <begin position="80"/>
        <end position="167"/>
    </location>
</feature>
<dbReference type="GO" id="GO:0005506">
    <property type="term" value="F:iron ion binding"/>
    <property type="evidence" value="ECO:0007669"/>
    <property type="project" value="InterPro"/>
</dbReference>
<dbReference type="GO" id="GO:0005739">
    <property type="term" value="C:mitochondrion"/>
    <property type="evidence" value="ECO:0007669"/>
    <property type="project" value="TreeGrafter"/>
</dbReference>
<evidence type="ECO:0000313" key="4">
    <source>
        <dbReference type="EMBL" id="BAM80322.1"/>
    </source>
</evidence>